<evidence type="ECO:0000256" key="1">
    <source>
        <dbReference type="ARBA" id="ARBA00022630"/>
    </source>
</evidence>
<name>A0A0C2D969_9BACT</name>
<dbReference type="Gene3D" id="3.30.390.50">
    <property type="entry name" value="CO dehydrogenase flavoprotein, C-terminal domain"/>
    <property type="match status" value="1"/>
</dbReference>
<dbReference type="InterPro" id="IPR016169">
    <property type="entry name" value="FAD-bd_PCMH_sub2"/>
</dbReference>
<evidence type="ECO:0000313" key="5">
    <source>
        <dbReference type="EMBL" id="KIG19611.1"/>
    </source>
</evidence>
<keyword evidence="3" id="KW-0560">Oxidoreductase</keyword>
<proteinExistence type="predicted"/>
<dbReference type="InterPro" id="IPR051312">
    <property type="entry name" value="Diverse_Substr_Oxidored"/>
</dbReference>
<accession>A0A0C2D969</accession>
<dbReference type="InterPro" id="IPR036318">
    <property type="entry name" value="FAD-bd_PCMH-like_sf"/>
</dbReference>
<dbReference type="Proteomes" id="UP000031599">
    <property type="component" value="Unassembled WGS sequence"/>
</dbReference>
<dbReference type="InterPro" id="IPR016166">
    <property type="entry name" value="FAD-bd_PCMH"/>
</dbReference>
<protein>
    <submittedName>
        <fullName evidence="5">Xanthine dehydrogenase, FAD binding subunit</fullName>
    </submittedName>
</protein>
<dbReference type="SUPFAM" id="SSF56176">
    <property type="entry name" value="FAD-binding/transporter-associated domain-like"/>
    <property type="match status" value="1"/>
</dbReference>
<dbReference type="EMBL" id="JMCC02000001">
    <property type="protein sequence ID" value="KIG19611.1"/>
    <property type="molecule type" value="Genomic_DNA"/>
</dbReference>
<dbReference type="InterPro" id="IPR005107">
    <property type="entry name" value="CO_DH_flav_C"/>
</dbReference>
<keyword evidence="1" id="KW-0285">Flavoprotein</keyword>
<keyword evidence="2" id="KW-0274">FAD</keyword>
<reference evidence="5 6" key="1">
    <citation type="submission" date="2014-12" db="EMBL/GenBank/DDBJ databases">
        <title>Genome assembly of Enhygromyxa salina DSM 15201.</title>
        <authorList>
            <person name="Sharma G."/>
            <person name="Subramanian S."/>
        </authorList>
    </citation>
    <scope>NUCLEOTIDE SEQUENCE [LARGE SCALE GENOMIC DNA]</scope>
    <source>
        <strain evidence="5 6">DSM 15201</strain>
    </source>
</reference>
<dbReference type="SMART" id="SM01092">
    <property type="entry name" value="CO_deh_flav_C"/>
    <property type="match status" value="1"/>
</dbReference>
<dbReference type="Gene3D" id="3.30.43.10">
    <property type="entry name" value="Uridine Diphospho-n-acetylenolpyruvylglucosamine Reductase, domain 2"/>
    <property type="match status" value="1"/>
</dbReference>
<dbReference type="AlphaFoldDB" id="A0A0C2D969"/>
<comment type="caution">
    <text evidence="5">The sequence shown here is derived from an EMBL/GenBank/DDBJ whole genome shotgun (WGS) entry which is preliminary data.</text>
</comment>
<dbReference type="InterPro" id="IPR036683">
    <property type="entry name" value="CO_DH_flav_C_dom_sf"/>
</dbReference>
<evidence type="ECO:0000313" key="6">
    <source>
        <dbReference type="Proteomes" id="UP000031599"/>
    </source>
</evidence>
<dbReference type="InterPro" id="IPR016167">
    <property type="entry name" value="FAD-bd_PCMH_sub1"/>
</dbReference>
<dbReference type="InterPro" id="IPR002346">
    <property type="entry name" value="Mopterin_DH_FAD-bd"/>
</dbReference>
<dbReference type="PANTHER" id="PTHR42659:SF2">
    <property type="entry name" value="XANTHINE DEHYDROGENASE SUBUNIT C-RELATED"/>
    <property type="match status" value="1"/>
</dbReference>
<organism evidence="5 6">
    <name type="scientific">Enhygromyxa salina</name>
    <dbReference type="NCBI Taxonomy" id="215803"/>
    <lineage>
        <taxon>Bacteria</taxon>
        <taxon>Pseudomonadati</taxon>
        <taxon>Myxococcota</taxon>
        <taxon>Polyangia</taxon>
        <taxon>Nannocystales</taxon>
        <taxon>Nannocystaceae</taxon>
        <taxon>Enhygromyxa</taxon>
    </lineage>
</organism>
<dbReference type="Pfam" id="PF00941">
    <property type="entry name" value="FAD_binding_5"/>
    <property type="match status" value="1"/>
</dbReference>
<dbReference type="GO" id="GO:0071949">
    <property type="term" value="F:FAD binding"/>
    <property type="evidence" value="ECO:0007669"/>
    <property type="project" value="InterPro"/>
</dbReference>
<dbReference type="PANTHER" id="PTHR42659">
    <property type="entry name" value="XANTHINE DEHYDROGENASE SUBUNIT C-RELATED"/>
    <property type="match status" value="1"/>
</dbReference>
<gene>
    <name evidence="5" type="ORF">DB30_00120</name>
</gene>
<sequence length="336" mass="35930">MLRLPQFGVALPANVDAVVALLRDNPGARIVAGGTDILPNLKHRLDEPGMLISLAQVAELRSIAKVEHDGQAWVEIGAGNTLTQVSEDPQVRALFPSLATAAGLVASPLIRNMGTLGGNVNLDTRCRYVNQTKFWRQALGGGCLKSEGKVCWVVPTGRNCVAAMSSDCVPVLISLDAQIVLAGPQGQRVVPAASYFKADGLRHTVREDAELTTSLRVPVPTTPTRSAYAKWTVRKSIDFPLVSVALRFDLEADSVDAPVTKLVVVAGVLGAKPRIVSKLDDAIGKPLSDPALSRIVCAAVAKQCKPLENVPYEAPYRRRMFEVFTRRAIAELVAAG</sequence>
<evidence type="ECO:0000256" key="2">
    <source>
        <dbReference type="ARBA" id="ARBA00022827"/>
    </source>
</evidence>
<dbReference type="Gene3D" id="3.30.465.10">
    <property type="match status" value="1"/>
</dbReference>
<dbReference type="SUPFAM" id="SSF55447">
    <property type="entry name" value="CO dehydrogenase flavoprotein C-terminal domain-like"/>
    <property type="match status" value="1"/>
</dbReference>
<dbReference type="GO" id="GO:0016491">
    <property type="term" value="F:oxidoreductase activity"/>
    <property type="evidence" value="ECO:0007669"/>
    <property type="project" value="UniProtKB-KW"/>
</dbReference>
<dbReference type="Pfam" id="PF03450">
    <property type="entry name" value="CO_deh_flav_C"/>
    <property type="match status" value="1"/>
</dbReference>
<evidence type="ECO:0000256" key="3">
    <source>
        <dbReference type="ARBA" id="ARBA00023002"/>
    </source>
</evidence>
<evidence type="ECO:0000259" key="4">
    <source>
        <dbReference type="PROSITE" id="PS51387"/>
    </source>
</evidence>
<dbReference type="PROSITE" id="PS51387">
    <property type="entry name" value="FAD_PCMH"/>
    <property type="match status" value="1"/>
</dbReference>
<dbReference type="RefSeq" id="WP_052545962.1">
    <property type="nucleotide sequence ID" value="NZ_JMCC02000001.1"/>
</dbReference>
<feature type="domain" description="FAD-binding PCMH-type" evidence="4">
    <location>
        <begin position="2"/>
        <end position="222"/>
    </location>
</feature>